<sequence>MDSSNSQPSYLSLYVKYINSTPNIYGLKFRSKKANIQNHSAHSQPEIQDSIVNAQPKQITSVEPSIIQEQNNLENDTESNISIINYQQGIDSFCEQQIRTQIYQNNTTRLIKALVLFGTKYQLIAHELQMPVHQIQHQIQNLFRQIEKTTVSDEEWAELSSKIDIVVTDFYHSISENQSNILRTFKAALKVTKNQKFSVQYCCRKFGVEAKLVNAVVRQACEF</sequence>
<dbReference type="Proteomes" id="UP001642409">
    <property type="component" value="Unassembled WGS sequence"/>
</dbReference>
<reference evidence="1" key="1">
    <citation type="submission" date="2023-06" db="EMBL/GenBank/DDBJ databases">
        <authorList>
            <person name="Kurt Z."/>
        </authorList>
    </citation>
    <scope>NUCLEOTIDE SEQUENCE</scope>
</reference>
<evidence type="ECO:0000313" key="3">
    <source>
        <dbReference type="Proteomes" id="UP001642409"/>
    </source>
</evidence>
<organism evidence="1">
    <name type="scientific">Hexamita inflata</name>
    <dbReference type="NCBI Taxonomy" id="28002"/>
    <lineage>
        <taxon>Eukaryota</taxon>
        <taxon>Metamonada</taxon>
        <taxon>Diplomonadida</taxon>
        <taxon>Hexamitidae</taxon>
        <taxon>Hexamitinae</taxon>
        <taxon>Hexamita</taxon>
    </lineage>
</organism>
<dbReference type="EMBL" id="CAXDID020000017">
    <property type="protein sequence ID" value="CAL5984495.1"/>
    <property type="molecule type" value="Genomic_DNA"/>
</dbReference>
<evidence type="ECO:0000313" key="2">
    <source>
        <dbReference type="EMBL" id="CAL5984495.1"/>
    </source>
</evidence>
<accession>A0AA86V6Z9</accession>
<comment type="caution">
    <text evidence="1">The sequence shown here is derived from an EMBL/GenBank/DDBJ whole genome shotgun (WGS) entry which is preliminary data.</text>
</comment>
<evidence type="ECO:0000313" key="1">
    <source>
        <dbReference type="EMBL" id="CAI9978717.1"/>
    </source>
</evidence>
<dbReference type="AlphaFoldDB" id="A0AA86V6Z9"/>
<name>A0AA86V6Z9_9EUKA</name>
<gene>
    <name evidence="1" type="ORF">HINF_LOCUS66362</name>
    <name evidence="2" type="ORF">HINF_LOCUS8128</name>
</gene>
<proteinExistence type="predicted"/>
<protein>
    <submittedName>
        <fullName evidence="2">Hypothetical_protein</fullName>
    </submittedName>
</protein>
<keyword evidence="3" id="KW-1185">Reference proteome</keyword>
<reference evidence="2 3" key="2">
    <citation type="submission" date="2024-07" db="EMBL/GenBank/DDBJ databases">
        <authorList>
            <person name="Akdeniz Z."/>
        </authorList>
    </citation>
    <scope>NUCLEOTIDE SEQUENCE [LARGE SCALE GENOMIC DNA]</scope>
</reference>
<dbReference type="EMBL" id="CATOUU010001186">
    <property type="protein sequence ID" value="CAI9978717.1"/>
    <property type="molecule type" value="Genomic_DNA"/>
</dbReference>